<keyword evidence="15" id="KW-1133">Transmembrane helix</keyword>
<evidence type="ECO:0000256" key="12">
    <source>
        <dbReference type="ARBA" id="ARBA00023306"/>
    </source>
</evidence>
<dbReference type="InterPro" id="IPR004358">
    <property type="entry name" value="Sig_transdc_His_kin-like_C"/>
</dbReference>
<dbReference type="Pfam" id="PF00512">
    <property type="entry name" value="HisKA"/>
    <property type="match status" value="1"/>
</dbReference>
<evidence type="ECO:0000313" key="21">
    <source>
        <dbReference type="Proteomes" id="UP000183940"/>
    </source>
</evidence>
<dbReference type="InterPro" id="IPR000014">
    <property type="entry name" value="PAS"/>
</dbReference>
<dbReference type="InterPro" id="IPR036890">
    <property type="entry name" value="HATPase_C_sf"/>
</dbReference>
<evidence type="ECO:0000256" key="6">
    <source>
        <dbReference type="ARBA" id="ARBA00022679"/>
    </source>
</evidence>
<evidence type="ECO:0000259" key="17">
    <source>
        <dbReference type="PROSITE" id="PS50110"/>
    </source>
</evidence>
<dbReference type="InterPro" id="IPR013656">
    <property type="entry name" value="PAS_4"/>
</dbReference>
<evidence type="ECO:0000256" key="14">
    <source>
        <dbReference type="PROSITE-ProRule" id="PRU00169"/>
    </source>
</evidence>
<evidence type="ECO:0000256" key="2">
    <source>
        <dbReference type="ARBA" id="ARBA00004370"/>
    </source>
</evidence>
<dbReference type="Proteomes" id="UP000183940">
    <property type="component" value="Unassembled WGS sequence"/>
</dbReference>
<dbReference type="GO" id="GO:0005524">
    <property type="term" value="F:ATP binding"/>
    <property type="evidence" value="ECO:0007669"/>
    <property type="project" value="UniProtKB-KW"/>
</dbReference>
<evidence type="ECO:0000256" key="3">
    <source>
        <dbReference type="ARBA" id="ARBA00006402"/>
    </source>
</evidence>
<accession>A0A1L9QN71</accession>
<dbReference type="InterPro" id="IPR003594">
    <property type="entry name" value="HATPase_dom"/>
</dbReference>
<dbReference type="SUPFAM" id="SSF55874">
    <property type="entry name" value="ATPase domain of HSP90 chaperone/DNA topoisomerase II/histidine kinase"/>
    <property type="match status" value="1"/>
</dbReference>
<dbReference type="NCBIfam" id="TIGR00229">
    <property type="entry name" value="sensory_box"/>
    <property type="match status" value="1"/>
</dbReference>
<dbReference type="Gene3D" id="3.40.50.2300">
    <property type="match status" value="1"/>
</dbReference>
<comment type="similarity">
    <text evidence="3">In the N-terminal section; belongs to the phytochrome family.</text>
</comment>
<evidence type="ECO:0000256" key="1">
    <source>
        <dbReference type="ARBA" id="ARBA00000085"/>
    </source>
</evidence>
<evidence type="ECO:0000256" key="5">
    <source>
        <dbReference type="ARBA" id="ARBA00022553"/>
    </source>
</evidence>
<keyword evidence="7" id="KW-0547">Nucleotide-binding</keyword>
<keyword evidence="9" id="KW-0067">ATP-binding</keyword>
<keyword evidence="15" id="KW-0812">Transmembrane</keyword>
<dbReference type="InterPro" id="IPR036097">
    <property type="entry name" value="HisK_dim/P_sf"/>
</dbReference>
<evidence type="ECO:0000256" key="7">
    <source>
        <dbReference type="ARBA" id="ARBA00022741"/>
    </source>
</evidence>
<keyword evidence="11 15" id="KW-0472">Membrane</keyword>
<dbReference type="PROSITE" id="PS50113">
    <property type="entry name" value="PAC"/>
    <property type="match status" value="1"/>
</dbReference>
<dbReference type="Pfam" id="PF22673">
    <property type="entry name" value="MCP-like_PDC_1"/>
    <property type="match status" value="1"/>
</dbReference>
<comment type="subcellular location">
    <subcellularLocation>
        <location evidence="2">Membrane</location>
    </subcellularLocation>
</comment>
<dbReference type="PRINTS" id="PR00344">
    <property type="entry name" value="BCTRLSENSOR"/>
</dbReference>
<evidence type="ECO:0000256" key="10">
    <source>
        <dbReference type="ARBA" id="ARBA00023012"/>
    </source>
</evidence>
<comment type="caution">
    <text evidence="20">The sequence shown here is derived from an EMBL/GenBank/DDBJ whole genome shotgun (WGS) entry which is preliminary data.</text>
</comment>
<dbReference type="InterPro" id="IPR000700">
    <property type="entry name" value="PAS-assoc_C"/>
</dbReference>
<dbReference type="AlphaFoldDB" id="A0A1L9QN71"/>
<evidence type="ECO:0000256" key="13">
    <source>
        <dbReference type="ARBA" id="ARBA00074306"/>
    </source>
</evidence>
<evidence type="ECO:0000259" key="19">
    <source>
        <dbReference type="PROSITE" id="PS50113"/>
    </source>
</evidence>
<dbReference type="Pfam" id="PF02518">
    <property type="entry name" value="HATPase_c"/>
    <property type="match status" value="1"/>
</dbReference>
<dbReference type="InterPro" id="IPR035965">
    <property type="entry name" value="PAS-like_dom_sf"/>
</dbReference>
<dbReference type="GO" id="GO:0016020">
    <property type="term" value="C:membrane"/>
    <property type="evidence" value="ECO:0007669"/>
    <property type="project" value="UniProtKB-SubCell"/>
</dbReference>
<dbReference type="InterPro" id="IPR001789">
    <property type="entry name" value="Sig_transdc_resp-reg_receiver"/>
</dbReference>
<keyword evidence="8" id="KW-0418">Kinase</keyword>
<dbReference type="Pfam" id="PF08448">
    <property type="entry name" value="PAS_4"/>
    <property type="match status" value="1"/>
</dbReference>
<evidence type="ECO:0000256" key="9">
    <source>
        <dbReference type="ARBA" id="ARBA00022840"/>
    </source>
</evidence>
<dbReference type="CDD" id="cd12913">
    <property type="entry name" value="PDC1_MCP_like"/>
    <property type="match status" value="1"/>
</dbReference>
<dbReference type="InterPro" id="IPR003661">
    <property type="entry name" value="HisK_dim/P_dom"/>
</dbReference>
<dbReference type="CDD" id="cd16922">
    <property type="entry name" value="HATPase_EvgS-ArcB-TorS-like"/>
    <property type="match status" value="1"/>
</dbReference>
<dbReference type="InterPro" id="IPR011006">
    <property type="entry name" value="CheY-like_superfamily"/>
</dbReference>
<feature type="transmembrane region" description="Helical" evidence="15">
    <location>
        <begin position="306"/>
        <end position="327"/>
    </location>
</feature>
<proteinExistence type="inferred from homology"/>
<gene>
    <name evidence="20" type="ORF">BI308_18230</name>
</gene>
<feature type="domain" description="PAC" evidence="19">
    <location>
        <begin position="431"/>
        <end position="483"/>
    </location>
</feature>
<dbReference type="Gene3D" id="1.10.287.130">
    <property type="match status" value="1"/>
</dbReference>
<dbReference type="SUPFAM" id="SSF52172">
    <property type="entry name" value="CheY-like"/>
    <property type="match status" value="1"/>
</dbReference>
<dbReference type="PROSITE" id="PS50110">
    <property type="entry name" value="RESPONSE_REGULATORY"/>
    <property type="match status" value="1"/>
</dbReference>
<feature type="domain" description="Histidine kinase" evidence="16">
    <location>
        <begin position="501"/>
        <end position="729"/>
    </location>
</feature>
<evidence type="ECO:0000256" key="11">
    <source>
        <dbReference type="ARBA" id="ARBA00023136"/>
    </source>
</evidence>
<dbReference type="SMART" id="SM00091">
    <property type="entry name" value="PAS"/>
    <property type="match status" value="1"/>
</dbReference>
<evidence type="ECO:0000256" key="15">
    <source>
        <dbReference type="SAM" id="Phobius"/>
    </source>
</evidence>
<dbReference type="PANTHER" id="PTHR43047:SF64">
    <property type="entry name" value="HISTIDINE KINASE CONTAINING CHEY-HOMOLOGOUS RECEIVER DOMAIN AND PAS DOMAIN-RELATED"/>
    <property type="match status" value="1"/>
</dbReference>
<reference evidence="20" key="1">
    <citation type="submission" date="2016-10" db="EMBL/GenBank/DDBJ databases">
        <title>CRISPR-Cas defence system in Roseofilum reptotaenium: evidence of a bacteriophage-cyanobacterium arms race in the coral black band disease.</title>
        <authorList>
            <person name="Buerger P."/>
            <person name="Wood-Charlson E.M."/>
            <person name="Weynberg K.D."/>
            <person name="Willis B."/>
            <person name="Van Oppen M.J."/>
        </authorList>
    </citation>
    <scope>NUCLEOTIDE SEQUENCE [LARGE SCALE GENOMIC DNA]</scope>
    <source>
        <strain evidence="20">AO1-A</strain>
    </source>
</reference>
<dbReference type="GO" id="GO:0000155">
    <property type="term" value="F:phosphorelay sensor kinase activity"/>
    <property type="evidence" value="ECO:0007669"/>
    <property type="project" value="InterPro"/>
</dbReference>
<sequence length="953" mass="107482">MRTSNIIPWLLNLACLVPPLLLTSVLVLFYRLRVPELHRQAQDQREAIAEQFVSQMNQQVAISHQIVNTVISLVGPLRGDRTQVAERLHALLESTDPQLIYGIGLWFEPEEFEPGVRYFGPYIHRDLKQRDRLILTDEWETPDYDFHTQHWYLLAKKNLGQPQFTEPYFDTDLIYITLGQSFTQPNSPEVAGIASVDITLPLLQEQIARLNTQPEDMVYLTTSSGNVFVHPDRHKLLAAAKAKNPGIQTILEVSGAELNAFHQTHYPDFIPTSSITIPNLGWQIHVLTQRDYFLAKIVELRHAMSLQILVIWLGTGGLLIILNYTILNRYKVRQLRAYSLTLEQDVAKRSAQLEEQKTFLRKVIDTTPNIIFVKDTEGHFILGNQALAEIYQTTVEDLVGKTDAEFGVPTPEEVERFQKIDRWVLSHGQLQVVEESVTQANGEKRCFYSIKTPLILAENQPPYLLGVATDITERKAIEAEAQRAREAADLANQAKSEFLANMSHELRTPLNGILGYAQILQRSNAMSQEDRKGVEVIYQAGTHLLTLINDVLDLAKIEARKLELIPQTVNFPSFITGVAEVIGIKAQEKGLEFQAITPPQLPEGVYVDPKRLRQVLLNLLGNSTKFTHQGKVTLIVEQMGLPQPSLELDATIVPIRFTVQDTGVGMTPEQAKIIFLPFEQVGNQQQKAEGTGLGLAISRQIVEMMGGNIQVSSELGKGSRFWFELNLPLVQDWKEELTVGAEGKIIGYDGRRCKVLIVDDKIVNRMVVREVLESLGFLVAEAENGQQGIEQYQQFQPDLIITDLVMPKLDGFELARRIREEDSEVRIIASSASVLEHDQDRSIVSGCNDFVPKPVQMEQLLGRIQKLLELEWIYERAIATSKTIELELIYPPGEELSALKEFAKIGDISAVEEEVERLRGLDEKYGGFCDRILALANEFNDPGILELLRSTTT</sequence>
<dbReference type="EC" id="2.7.13.3" evidence="4"/>
<dbReference type="SUPFAM" id="SSF47384">
    <property type="entry name" value="Homodimeric domain of signal transducing histidine kinase"/>
    <property type="match status" value="1"/>
</dbReference>
<dbReference type="PANTHER" id="PTHR43047">
    <property type="entry name" value="TWO-COMPONENT HISTIDINE PROTEIN KINASE"/>
    <property type="match status" value="1"/>
</dbReference>
<name>A0A1L9QN71_9CYAN</name>
<evidence type="ECO:0000259" key="16">
    <source>
        <dbReference type="PROSITE" id="PS50109"/>
    </source>
</evidence>
<dbReference type="CDD" id="cd17546">
    <property type="entry name" value="REC_hyHK_CKI1_RcsC-like"/>
    <property type="match status" value="1"/>
</dbReference>
<feature type="modified residue" description="4-aspartylphosphate" evidence="14">
    <location>
        <position position="803"/>
    </location>
</feature>
<feature type="domain" description="PAS" evidence="18">
    <location>
        <begin position="356"/>
        <end position="428"/>
    </location>
</feature>
<evidence type="ECO:0000256" key="8">
    <source>
        <dbReference type="ARBA" id="ARBA00022777"/>
    </source>
</evidence>
<evidence type="ECO:0000313" key="20">
    <source>
        <dbReference type="EMBL" id="OJJ24115.1"/>
    </source>
</evidence>
<dbReference type="SMART" id="SM00388">
    <property type="entry name" value="HisKA"/>
    <property type="match status" value="1"/>
</dbReference>
<organism evidence="20 21">
    <name type="scientific">Roseofilum reptotaenium AO1-A</name>
    <dbReference type="NCBI Taxonomy" id="1925591"/>
    <lineage>
        <taxon>Bacteria</taxon>
        <taxon>Bacillati</taxon>
        <taxon>Cyanobacteriota</taxon>
        <taxon>Cyanophyceae</taxon>
        <taxon>Desertifilales</taxon>
        <taxon>Desertifilaceae</taxon>
        <taxon>Roseofilum</taxon>
    </lineage>
</organism>
<dbReference type="SUPFAM" id="SSF55785">
    <property type="entry name" value="PYP-like sensor domain (PAS domain)"/>
    <property type="match status" value="1"/>
</dbReference>
<comment type="catalytic activity">
    <reaction evidence="1">
        <text>ATP + protein L-histidine = ADP + protein N-phospho-L-histidine.</text>
        <dbReference type="EC" id="2.7.13.3"/>
    </reaction>
</comment>
<keyword evidence="6" id="KW-0808">Transferase</keyword>
<dbReference type="CDD" id="cd00082">
    <property type="entry name" value="HisKA"/>
    <property type="match status" value="1"/>
</dbReference>
<evidence type="ECO:0000256" key="4">
    <source>
        <dbReference type="ARBA" id="ARBA00012438"/>
    </source>
</evidence>
<dbReference type="Pfam" id="PF00072">
    <property type="entry name" value="Response_reg"/>
    <property type="match status" value="1"/>
</dbReference>
<dbReference type="PROSITE" id="PS50112">
    <property type="entry name" value="PAS"/>
    <property type="match status" value="1"/>
</dbReference>
<evidence type="ECO:0000259" key="18">
    <source>
        <dbReference type="PROSITE" id="PS50112"/>
    </source>
</evidence>
<keyword evidence="10" id="KW-0902">Two-component regulatory system</keyword>
<dbReference type="FunFam" id="3.30.565.10:FF:000010">
    <property type="entry name" value="Sensor histidine kinase RcsC"/>
    <property type="match status" value="1"/>
</dbReference>
<dbReference type="FunFam" id="1.10.287.130:FF:000038">
    <property type="entry name" value="Sensory transduction histidine kinase"/>
    <property type="match status" value="1"/>
</dbReference>
<dbReference type="EMBL" id="MLAW01000037">
    <property type="protein sequence ID" value="OJJ24115.1"/>
    <property type="molecule type" value="Genomic_DNA"/>
</dbReference>
<dbReference type="CDD" id="cd00130">
    <property type="entry name" value="PAS"/>
    <property type="match status" value="1"/>
</dbReference>
<keyword evidence="5 14" id="KW-0597">Phosphoprotein</keyword>
<dbReference type="SMART" id="SM00387">
    <property type="entry name" value="HATPase_c"/>
    <property type="match status" value="1"/>
</dbReference>
<keyword evidence="12" id="KW-0131">Cell cycle</keyword>
<dbReference type="InterPro" id="IPR005467">
    <property type="entry name" value="His_kinase_dom"/>
</dbReference>
<dbReference type="SMART" id="SM00448">
    <property type="entry name" value="REC"/>
    <property type="match status" value="1"/>
</dbReference>
<dbReference type="Gene3D" id="3.30.450.20">
    <property type="entry name" value="PAS domain"/>
    <property type="match status" value="2"/>
</dbReference>
<keyword evidence="21" id="KW-1185">Reference proteome</keyword>
<protein>
    <recommendedName>
        <fullName evidence="13">Circadian input-output histidine kinase CikA</fullName>
        <ecNumber evidence="4">2.7.13.3</ecNumber>
    </recommendedName>
</protein>
<feature type="transmembrane region" description="Helical" evidence="15">
    <location>
        <begin position="6"/>
        <end position="30"/>
    </location>
</feature>
<dbReference type="PROSITE" id="PS50109">
    <property type="entry name" value="HIS_KIN"/>
    <property type="match status" value="1"/>
</dbReference>
<dbReference type="Gene3D" id="3.30.565.10">
    <property type="entry name" value="Histidine kinase-like ATPase, C-terminal domain"/>
    <property type="match status" value="1"/>
</dbReference>
<dbReference type="STRING" id="1925591.BI308_18230"/>
<feature type="domain" description="Response regulatory" evidence="17">
    <location>
        <begin position="754"/>
        <end position="868"/>
    </location>
</feature>